<dbReference type="Pfam" id="PF04539">
    <property type="entry name" value="Sigma70_r3"/>
    <property type="match status" value="1"/>
</dbReference>
<name>A0A2N3Y5I5_SACSN</name>
<dbReference type="NCBIfam" id="TIGR02937">
    <property type="entry name" value="sigma70-ECF"/>
    <property type="match status" value="1"/>
</dbReference>
<dbReference type="InterPro" id="IPR014322">
    <property type="entry name" value="RNA_pol_sigma-B/F/G"/>
</dbReference>
<evidence type="ECO:0000313" key="9">
    <source>
        <dbReference type="Proteomes" id="UP000233786"/>
    </source>
</evidence>
<dbReference type="Pfam" id="PF04545">
    <property type="entry name" value="Sigma70_r4"/>
    <property type="match status" value="1"/>
</dbReference>
<reference evidence="8" key="1">
    <citation type="submission" date="2017-12" db="EMBL/GenBank/DDBJ databases">
        <title>Sequencing the genomes of 1000 Actinobacteria strains.</title>
        <authorList>
            <person name="Klenk H.-P."/>
        </authorList>
    </citation>
    <scope>NUCLEOTIDE SEQUENCE [LARGE SCALE GENOMIC DNA]</scope>
    <source>
        <strain evidence="8">DSM 44228</strain>
    </source>
</reference>
<keyword evidence="6" id="KW-0804">Transcription</keyword>
<dbReference type="PANTHER" id="PTHR30385">
    <property type="entry name" value="SIGMA FACTOR F FLAGELLAR"/>
    <property type="match status" value="1"/>
</dbReference>
<dbReference type="PROSITE" id="PS50943">
    <property type="entry name" value="HTH_CROC1"/>
    <property type="match status" value="1"/>
</dbReference>
<dbReference type="InterPro" id="IPR001387">
    <property type="entry name" value="Cro/C1-type_HTH"/>
</dbReference>
<evidence type="ECO:0000256" key="5">
    <source>
        <dbReference type="ARBA" id="ARBA00023125"/>
    </source>
</evidence>
<organism evidence="8 9">
    <name type="scientific">Saccharopolyspora spinosa</name>
    <dbReference type="NCBI Taxonomy" id="60894"/>
    <lineage>
        <taxon>Bacteria</taxon>
        <taxon>Bacillati</taxon>
        <taxon>Actinomycetota</taxon>
        <taxon>Actinomycetes</taxon>
        <taxon>Pseudonocardiales</taxon>
        <taxon>Pseudonocardiaceae</taxon>
        <taxon>Saccharopolyspora</taxon>
    </lineage>
</organism>
<dbReference type="GO" id="GO:0006352">
    <property type="term" value="P:DNA-templated transcription initiation"/>
    <property type="evidence" value="ECO:0007669"/>
    <property type="project" value="InterPro"/>
</dbReference>
<dbReference type="PRINTS" id="PR00046">
    <property type="entry name" value="SIGMA70FCT"/>
</dbReference>
<keyword evidence="5" id="KW-0238">DNA-binding</keyword>
<dbReference type="AlphaFoldDB" id="A0A2N3Y5I5"/>
<keyword evidence="4" id="KW-0731">Sigma factor</keyword>
<dbReference type="STRING" id="994479.GCA_000194155_06888"/>
<dbReference type="SUPFAM" id="SSF88946">
    <property type="entry name" value="Sigma2 domain of RNA polymerase sigma factors"/>
    <property type="match status" value="1"/>
</dbReference>
<evidence type="ECO:0000256" key="2">
    <source>
        <dbReference type="ARBA" id="ARBA00022969"/>
    </source>
</evidence>
<dbReference type="InterPro" id="IPR007627">
    <property type="entry name" value="RNA_pol_sigma70_r2"/>
</dbReference>
<sequence length="266" mass="29896">MRSSIRTGTRPDPDDDALAAMFAELVALDDSDPRRQVLRDELIEAYLPVAERIARRFSRRGEPLEDLTQVARLGLINAVDRFDPELRTDFLAYAVPTITGEVRKYFRDSAWAVRTPRRVKELYLLVSSGISTLAQELGHAPTPSDLAQRLGISVDEVYEGLEAANAYRSASLDEMFTHADGVAKVDALGELDKDLHGVEDRETIRPLLEELADRDRRIVLLRFVHGLTQTQIADQVGVSQMQVSRILSRTLGHLRKRLDKPAQPDE</sequence>
<comment type="caution">
    <text evidence="8">The sequence shown here is derived from an EMBL/GenBank/DDBJ whole genome shotgun (WGS) entry which is preliminary data.</text>
</comment>
<proteinExistence type="inferred from homology"/>
<dbReference type="InterPro" id="IPR014284">
    <property type="entry name" value="RNA_pol_sigma-70_dom"/>
</dbReference>
<dbReference type="Proteomes" id="UP000233786">
    <property type="component" value="Unassembled WGS sequence"/>
</dbReference>
<dbReference type="InterPro" id="IPR000943">
    <property type="entry name" value="RNA_pol_sigma70"/>
</dbReference>
<dbReference type="GO" id="GO:0030435">
    <property type="term" value="P:sporulation resulting in formation of a cellular spore"/>
    <property type="evidence" value="ECO:0007669"/>
    <property type="project" value="UniProtKB-KW"/>
</dbReference>
<feature type="domain" description="HTH cro/C1-type" evidence="7">
    <location>
        <begin position="218"/>
        <end position="246"/>
    </location>
</feature>
<dbReference type="InterPro" id="IPR013324">
    <property type="entry name" value="RNA_pol_sigma_r3/r4-like"/>
</dbReference>
<dbReference type="OrthoDB" id="9804285at2"/>
<dbReference type="SUPFAM" id="SSF88659">
    <property type="entry name" value="Sigma3 and sigma4 domains of RNA polymerase sigma factors"/>
    <property type="match status" value="2"/>
</dbReference>
<dbReference type="Gene3D" id="1.20.120.1810">
    <property type="match status" value="1"/>
</dbReference>
<evidence type="ECO:0000256" key="4">
    <source>
        <dbReference type="ARBA" id="ARBA00023082"/>
    </source>
</evidence>
<dbReference type="CDD" id="cd06171">
    <property type="entry name" value="Sigma70_r4"/>
    <property type="match status" value="1"/>
</dbReference>
<evidence type="ECO:0000259" key="7">
    <source>
        <dbReference type="PROSITE" id="PS50943"/>
    </source>
</evidence>
<dbReference type="PANTHER" id="PTHR30385:SF4">
    <property type="entry name" value="RNA POLYMERASE SIGMA-E FACTOR"/>
    <property type="match status" value="1"/>
</dbReference>
<dbReference type="GO" id="GO:0016987">
    <property type="term" value="F:sigma factor activity"/>
    <property type="evidence" value="ECO:0007669"/>
    <property type="project" value="UniProtKB-KW"/>
</dbReference>
<evidence type="ECO:0000256" key="3">
    <source>
        <dbReference type="ARBA" id="ARBA00023015"/>
    </source>
</evidence>
<dbReference type="RefSeq" id="WP_010314119.1">
    <property type="nucleotide sequence ID" value="NZ_CP061007.1"/>
</dbReference>
<dbReference type="GO" id="GO:0003677">
    <property type="term" value="F:DNA binding"/>
    <property type="evidence" value="ECO:0007669"/>
    <property type="project" value="UniProtKB-KW"/>
</dbReference>
<gene>
    <name evidence="8" type="ORF">A8926_6240</name>
</gene>
<evidence type="ECO:0000313" key="8">
    <source>
        <dbReference type="EMBL" id="PKW18174.1"/>
    </source>
</evidence>
<dbReference type="InterPro" id="IPR013325">
    <property type="entry name" value="RNA_pol_sigma_r2"/>
</dbReference>
<keyword evidence="2" id="KW-0749">Sporulation</keyword>
<protein>
    <submittedName>
        <fullName evidence="8">RNA polymerase sigma-37 (RpsB/SigB) subunit</fullName>
    </submittedName>
</protein>
<dbReference type="InterPro" id="IPR007624">
    <property type="entry name" value="RNA_pol_sigma70_r3"/>
</dbReference>
<keyword evidence="3" id="KW-0805">Transcription regulation</keyword>
<dbReference type="NCBIfam" id="TIGR02980">
    <property type="entry name" value="SigBFG"/>
    <property type="match status" value="1"/>
</dbReference>
<keyword evidence="9" id="KW-1185">Reference proteome</keyword>
<dbReference type="EMBL" id="PJNB01000001">
    <property type="protein sequence ID" value="PKW18174.1"/>
    <property type="molecule type" value="Genomic_DNA"/>
</dbReference>
<dbReference type="InterPro" id="IPR036388">
    <property type="entry name" value="WH-like_DNA-bd_sf"/>
</dbReference>
<dbReference type="Pfam" id="PF04542">
    <property type="entry name" value="Sigma70_r2"/>
    <property type="match status" value="1"/>
</dbReference>
<evidence type="ECO:0000256" key="6">
    <source>
        <dbReference type="ARBA" id="ARBA00023163"/>
    </source>
</evidence>
<accession>A0A2N3Y5I5</accession>
<dbReference type="Gene3D" id="1.10.10.10">
    <property type="entry name" value="Winged helix-like DNA-binding domain superfamily/Winged helix DNA-binding domain"/>
    <property type="match status" value="2"/>
</dbReference>
<dbReference type="InterPro" id="IPR007630">
    <property type="entry name" value="RNA_pol_sigma70_r4"/>
</dbReference>
<comment type="similarity">
    <text evidence="1">Belongs to the sigma-70 factor family.</text>
</comment>
<evidence type="ECO:0000256" key="1">
    <source>
        <dbReference type="ARBA" id="ARBA00007788"/>
    </source>
</evidence>